<proteinExistence type="predicted"/>
<dbReference type="EMBL" id="QGKV02000299">
    <property type="protein sequence ID" value="KAF3591932.1"/>
    <property type="molecule type" value="Genomic_DNA"/>
</dbReference>
<dbReference type="Proteomes" id="UP000266723">
    <property type="component" value="Unassembled WGS sequence"/>
</dbReference>
<organism evidence="2 3">
    <name type="scientific">Brassica cretica</name>
    <name type="common">Mustard</name>
    <dbReference type="NCBI Taxonomy" id="69181"/>
    <lineage>
        <taxon>Eukaryota</taxon>
        <taxon>Viridiplantae</taxon>
        <taxon>Streptophyta</taxon>
        <taxon>Embryophyta</taxon>
        <taxon>Tracheophyta</taxon>
        <taxon>Spermatophyta</taxon>
        <taxon>Magnoliopsida</taxon>
        <taxon>eudicotyledons</taxon>
        <taxon>Gunneridae</taxon>
        <taxon>Pentapetalae</taxon>
        <taxon>rosids</taxon>
        <taxon>malvids</taxon>
        <taxon>Brassicales</taxon>
        <taxon>Brassicaceae</taxon>
        <taxon>Brassiceae</taxon>
        <taxon>Brassica</taxon>
    </lineage>
</organism>
<evidence type="ECO:0000256" key="1">
    <source>
        <dbReference type="SAM" id="MobiDB-lite"/>
    </source>
</evidence>
<evidence type="ECO:0000313" key="3">
    <source>
        <dbReference type="Proteomes" id="UP000266723"/>
    </source>
</evidence>
<comment type="caution">
    <text evidence="2">The sequence shown here is derived from an EMBL/GenBank/DDBJ whole genome shotgun (WGS) entry which is preliminary data.</text>
</comment>
<gene>
    <name evidence="2" type="ORF">DY000_02024255</name>
</gene>
<reference evidence="2 3" key="1">
    <citation type="journal article" date="2020" name="BMC Genomics">
        <title>Intraspecific diversification of the crop wild relative Brassica cretica Lam. using demographic model selection.</title>
        <authorList>
            <person name="Kioukis A."/>
            <person name="Michalopoulou V.A."/>
            <person name="Briers L."/>
            <person name="Pirintsos S."/>
            <person name="Studholme D.J."/>
            <person name="Pavlidis P."/>
            <person name="Sarris P.F."/>
        </authorList>
    </citation>
    <scope>NUCLEOTIDE SEQUENCE [LARGE SCALE GENOMIC DNA]</scope>
    <source>
        <strain evidence="3">cv. PFS-1207/04</strain>
    </source>
</reference>
<sequence>MFVEIAAMVERNPRKSGGSATLTQSDLANTKTDLPVGIVDSEGDECIERSRENIDSLDSEPNEIYRFELLMNEMIELEKRVQRSTNEPINEEGSSGDPSISSSNTRCGVGSELKERKRRVARFQLFGSDSVAAMELLRRSVIGDELTENEKKSSAQDYDWLSISCSHWCSYDSSLE</sequence>
<accession>A0ABQ7E3Y4</accession>
<protein>
    <submittedName>
        <fullName evidence="2">Uncharacterized protein</fullName>
    </submittedName>
</protein>
<feature type="region of interest" description="Disordered" evidence="1">
    <location>
        <begin position="81"/>
        <end position="111"/>
    </location>
</feature>
<keyword evidence="3" id="KW-1185">Reference proteome</keyword>
<name>A0ABQ7E3Y4_BRACR</name>
<evidence type="ECO:0000313" key="2">
    <source>
        <dbReference type="EMBL" id="KAF3591932.1"/>
    </source>
</evidence>